<evidence type="ECO:0000313" key="4">
    <source>
        <dbReference type="Proteomes" id="UP001302676"/>
    </source>
</evidence>
<keyword evidence="2" id="KW-1133">Transmembrane helix</keyword>
<keyword evidence="2" id="KW-0472">Membrane</keyword>
<proteinExistence type="predicted"/>
<feature type="region of interest" description="Disordered" evidence="1">
    <location>
        <begin position="20"/>
        <end position="44"/>
    </location>
</feature>
<accession>A0AAN6UY49</accession>
<organism evidence="3 4">
    <name type="scientific">Dichotomopilus funicola</name>
    <dbReference type="NCBI Taxonomy" id="1934379"/>
    <lineage>
        <taxon>Eukaryota</taxon>
        <taxon>Fungi</taxon>
        <taxon>Dikarya</taxon>
        <taxon>Ascomycota</taxon>
        <taxon>Pezizomycotina</taxon>
        <taxon>Sordariomycetes</taxon>
        <taxon>Sordariomycetidae</taxon>
        <taxon>Sordariales</taxon>
        <taxon>Chaetomiaceae</taxon>
        <taxon>Dichotomopilus</taxon>
    </lineage>
</organism>
<feature type="transmembrane region" description="Helical" evidence="2">
    <location>
        <begin position="112"/>
        <end position="139"/>
    </location>
</feature>
<comment type="caution">
    <text evidence="3">The sequence shown here is derived from an EMBL/GenBank/DDBJ whole genome shotgun (WGS) entry which is preliminary data.</text>
</comment>
<keyword evidence="2" id="KW-0812">Transmembrane</keyword>
<evidence type="ECO:0000313" key="3">
    <source>
        <dbReference type="EMBL" id="KAK4140951.1"/>
    </source>
</evidence>
<dbReference type="GeneID" id="87818384"/>
<name>A0AAN6UY49_9PEZI</name>
<evidence type="ECO:0000256" key="1">
    <source>
        <dbReference type="SAM" id="MobiDB-lite"/>
    </source>
</evidence>
<protein>
    <submittedName>
        <fullName evidence="3">Uncharacterized protein</fullName>
    </submittedName>
</protein>
<sequence>MHSLIRIGPFTPKPILKPVSANRATTTTTTTTTNTTTNTTQRDPKQTVTFRHPISTIYLIADNKMSLQGLIRTVLTTLTTAFFFRTILLYGFRNGINARRSISNVLTPTAYGAATAVYTLMLFSCLVTLVTGTLAYYVYWSRASFWRDYRVLAWFPNPFALLTGHVTGRTRRRILQGLAIAVVATLSHATYRMGYMAGAVFGTESLTLVYSLARNGVFVEAHRLRQECWVALGGGVLMTVVYWWDQLAGWVNGPQGLNKLPAKGKKEYRY</sequence>
<dbReference type="RefSeq" id="XP_062634322.1">
    <property type="nucleotide sequence ID" value="XM_062781771.1"/>
</dbReference>
<feature type="transmembrane region" description="Helical" evidence="2">
    <location>
        <begin position="70"/>
        <end position="92"/>
    </location>
</feature>
<feature type="transmembrane region" description="Helical" evidence="2">
    <location>
        <begin position="174"/>
        <end position="191"/>
    </location>
</feature>
<dbReference type="Proteomes" id="UP001302676">
    <property type="component" value="Unassembled WGS sequence"/>
</dbReference>
<reference evidence="3" key="2">
    <citation type="submission" date="2023-05" db="EMBL/GenBank/DDBJ databases">
        <authorList>
            <consortium name="Lawrence Berkeley National Laboratory"/>
            <person name="Steindorff A."/>
            <person name="Hensen N."/>
            <person name="Bonometti L."/>
            <person name="Westerberg I."/>
            <person name="Brannstrom I.O."/>
            <person name="Guillou S."/>
            <person name="Cros-Aarteil S."/>
            <person name="Calhoun S."/>
            <person name="Haridas S."/>
            <person name="Kuo A."/>
            <person name="Mondo S."/>
            <person name="Pangilinan J."/>
            <person name="Riley R."/>
            <person name="Labutti K."/>
            <person name="Andreopoulos B."/>
            <person name="Lipzen A."/>
            <person name="Chen C."/>
            <person name="Yanf M."/>
            <person name="Daum C."/>
            <person name="Ng V."/>
            <person name="Clum A."/>
            <person name="Ohm R."/>
            <person name="Martin F."/>
            <person name="Silar P."/>
            <person name="Natvig D."/>
            <person name="Lalanne C."/>
            <person name="Gautier V."/>
            <person name="Ament-Velasquez S.L."/>
            <person name="Kruys A."/>
            <person name="Hutchinson M.I."/>
            <person name="Powell A.J."/>
            <person name="Barry K."/>
            <person name="Miller A.N."/>
            <person name="Grigoriev I.V."/>
            <person name="Debuchy R."/>
            <person name="Gladieux P."/>
            <person name="Thoren M.H."/>
            <person name="Johannesson H."/>
        </authorList>
    </citation>
    <scope>NUCLEOTIDE SEQUENCE</scope>
    <source>
        <strain evidence="3">CBS 141.50</strain>
    </source>
</reference>
<gene>
    <name evidence="3" type="ORF">C8A04DRAFT_31498</name>
</gene>
<feature type="compositionally biased region" description="Low complexity" evidence="1">
    <location>
        <begin position="25"/>
        <end position="40"/>
    </location>
</feature>
<dbReference type="AlphaFoldDB" id="A0AAN6UY49"/>
<reference evidence="3" key="1">
    <citation type="journal article" date="2023" name="Mol. Phylogenet. Evol.">
        <title>Genome-scale phylogeny and comparative genomics of the fungal order Sordariales.</title>
        <authorList>
            <person name="Hensen N."/>
            <person name="Bonometti L."/>
            <person name="Westerberg I."/>
            <person name="Brannstrom I.O."/>
            <person name="Guillou S."/>
            <person name="Cros-Aarteil S."/>
            <person name="Calhoun S."/>
            <person name="Haridas S."/>
            <person name="Kuo A."/>
            <person name="Mondo S."/>
            <person name="Pangilinan J."/>
            <person name="Riley R."/>
            <person name="LaButti K."/>
            <person name="Andreopoulos B."/>
            <person name="Lipzen A."/>
            <person name="Chen C."/>
            <person name="Yan M."/>
            <person name="Daum C."/>
            <person name="Ng V."/>
            <person name="Clum A."/>
            <person name="Steindorff A."/>
            <person name="Ohm R.A."/>
            <person name="Martin F."/>
            <person name="Silar P."/>
            <person name="Natvig D.O."/>
            <person name="Lalanne C."/>
            <person name="Gautier V."/>
            <person name="Ament-Velasquez S.L."/>
            <person name="Kruys A."/>
            <person name="Hutchinson M.I."/>
            <person name="Powell A.J."/>
            <person name="Barry K."/>
            <person name="Miller A.N."/>
            <person name="Grigoriev I.V."/>
            <person name="Debuchy R."/>
            <person name="Gladieux P."/>
            <person name="Hiltunen Thoren M."/>
            <person name="Johannesson H."/>
        </authorList>
    </citation>
    <scope>NUCLEOTIDE SEQUENCE</scope>
    <source>
        <strain evidence="3">CBS 141.50</strain>
    </source>
</reference>
<feature type="transmembrane region" description="Helical" evidence="2">
    <location>
        <begin position="228"/>
        <end position="244"/>
    </location>
</feature>
<evidence type="ECO:0000256" key="2">
    <source>
        <dbReference type="SAM" id="Phobius"/>
    </source>
</evidence>
<dbReference type="EMBL" id="MU853620">
    <property type="protein sequence ID" value="KAK4140951.1"/>
    <property type="molecule type" value="Genomic_DNA"/>
</dbReference>
<keyword evidence="4" id="KW-1185">Reference proteome</keyword>